<feature type="chain" id="PRO_5045845952" evidence="2">
    <location>
        <begin position="21"/>
        <end position="217"/>
    </location>
</feature>
<organism evidence="3 4">
    <name type="scientific">Sinomonas halotolerans</name>
    <dbReference type="NCBI Taxonomy" id="1644133"/>
    <lineage>
        <taxon>Bacteria</taxon>
        <taxon>Bacillati</taxon>
        <taxon>Actinomycetota</taxon>
        <taxon>Actinomycetes</taxon>
        <taxon>Micrococcales</taxon>
        <taxon>Micrococcaceae</taxon>
        <taxon>Sinomonas</taxon>
    </lineage>
</organism>
<gene>
    <name evidence="3" type="ORF">ABCQ75_09845</name>
</gene>
<proteinExistence type="predicted"/>
<feature type="compositionally biased region" description="Low complexity" evidence="1">
    <location>
        <begin position="175"/>
        <end position="195"/>
    </location>
</feature>
<protein>
    <submittedName>
        <fullName evidence="3">Protein tyrosine phosphatase</fullName>
    </submittedName>
</protein>
<dbReference type="Proteomes" id="UP001422074">
    <property type="component" value="Unassembled WGS sequence"/>
</dbReference>
<dbReference type="EMBL" id="JBDFRB010000007">
    <property type="protein sequence ID" value="MEN2744840.1"/>
    <property type="molecule type" value="Genomic_DNA"/>
</dbReference>
<feature type="region of interest" description="Disordered" evidence="1">
    <location>
        <begin position="175"/>
        <end position="217"/>
    </location>
</feature>
<evidence type="ECO:0000313" key="3">
    <source>
        <dbReference type="EMBL" id="MEN2744840.1"/>
    </source>
</evidence>
<feature type="compositionally biased region" description="Low complexity" evidence="1">
    <location>
        <begin position="54"/>
        <end position="82"/>
    </location>
</feature>
<keyword evidence="2" id="KW-0732">Signal</keyword>
<feature type="signal peptide" evidence="2">
    <location>
        <begin position="1"/>
        <end position="20"/>
    </location>
</feature>
<name>A0ABU9X0A3_9MICC</name>
<keyword evidence="4" id="KW-1185">Reference proteome</keyword>
<evidence type="ECO:0000256" key="2">
    <source>
        <dbReference type="SAM" id="SignalP"/>
    </source>
</evidence>
<dbReference type="RefSeq" id="WP_345885146.1">
    <property type="nucleotide sequence ID" value="NZ_JBDFRB010000007.1"/>
</dbReference>
<sequence length="217" mass="20670">MSLFTVLASSKIAASAAALGALTVGGVGTAAYTGSLPAPAQEMAHSLIGAPAPAVAEAQAEGESRAQAAQASAEELAADAQAKGTSQLDAAKGEAEQALADARELASKAVGNGSDPANLDVLGLCTAHANGGLDADSTAYRSLSVSAEGEANIAAYCADVTAEAAAQGAASATGSVEAPDAPAVPAVPAEDALPSAPAPSLPAVPTEAPSGLAEGVR</sequence>
<comment type="caution">
    <text evidence="3">The sequence shown here is derived from an EMBL/GenBank/DDBJ whole genome shotgun (WGS) entry which is preliminary data.</text>
</comment>
<feature type="region of interest" description="Disordered" evidence="1">
    <location>
        <begin position="54"/>
        <end position="89"/>
    </location>
</feature>
<reference evidence="3 4" key="1">
    <citation type="submission" date="2024-05" db="EMBL/GenBank/DDBJ databases">
        <title>Sinomonas sp. nov., isolated from a waste landfill.</title>
        <authorList>
            <person name="Zhao Y."/>
        </authorList>
    </citation>
    <scope>NUCLEOTIDE SEQUENCE [LARGE SCALE GENOMIC DNA]</scope>
    <source>
        <strain evidence="3 4">CCTCC AB2014300</strain>
    </source>
</reference>
<evidence type="ECO:0000256" key="1">
    <source>
        <dbReference type="SAM" id="MobiDB-lite"/>
    </source>
</evidence>
<evidence type="ECO:0000313" key="4">
    <source>
        <dbReference type="Proteomes" id="UP001422074"/>
    </source>
</evidence>
<accession>A0ABU9X0A3</accession>